<keyword evidence="3" id="KW-1185">Reference proteome</keyword>
<dbReference type="EMBL" id="JBANAX010000840">
    <property type="protein sequence ID" value="KAL1191901.1"/>
    <property type="molecule type" value="Genomic_DNA"/>
</dbReference>
<dbReference type="Proteomes" id="UP001558713">
    <property type="component" value="Unassembled WGS sequence"/>
</dbReference>
<dbReference type="PANTHER" id="PTHR11439">
    <property type="entry name" value="GAG-POL-RELATED RETROTRANSPOSON"/>
    <property type="match status" value="1"/>
</dbReference>
<dbReference type="PANTHER" id="PTHR11439:SF515">
    <property type="entry name" value="GAG-POL POLYPROTEIN"/>
    <property type="match status" value="1"/>
</dbReference>
<protein>
    <submittedName>
        <fullName evidence="2">Retrovirus-related Pol polyprotein from transposon RE1</fullName>
    </submittedName>
</protein>
<name>A0ABD0ZCZ9_CARAN</name>
<gene>
    <name evidence="2" type="ORF">V5N11_007591</name>
</gene>
<proteinExistence type="predicted"/>
<comment type="caution">
    <text evidence="2">The sequence shown here is derived from an EMBL/GenBank/DDBJ whole genome shotgun (WGS) entry which is preliminary data.</text>
</comment>
<accession>A0ABD0ZCZ9</accession>
<evidence type="ECO:0000313" key="2">
    <source>
        <dbReference type="EMBL" id="KAL1191901.1"/>
    </source>
</evidence>
<dbReference type="SUPFAM" id="SSF56672">
    <property type="entry name" value="DNA/RNA polymerases"/>
    <property type="match status" value="1"/>
</dbReference>
<sequence length="214" mass="24169">MSTKFEMSDLGKLTYYLGNEVIQHEGGIVLKQERYASKILGETGMEECHAVHIPMDSGLKLSKAQKEMSIDEKEYRRNIGCLRYLLHTCPDLSYVVGVLSRYMQEPKESHGAALKQVLRYLRGTLSHGLTFNRVNKDGLVGYSVSSHNVDVDDGKSTTGDIFYLDDCPINLRLFKCFVIANPLFISLLIRSFMRGQNTLRMIATPCVTLFVMVC</sequence>
<dbReference type="InterPro" id="IPR043502">
    <property type="entry name" value="DNA/RNA_pol_sf"/>
</dbReference>
<dbReference type="AlphaFoldDB" id="A0ABD0ZCZ9"/>
<reference evidence="2 3" key="1">
    <citation type="submission" date="2024-04" db="EMBL/GenBank/DDBJ databases">
        <title>Genome assembly C_amara_ONT_v2.</title>
        <authorList>
            <person name="Yant L."/>
            <person name="Moore C."/>
            <person name="Slenker M."/>
        </authorList>
    </citation>
    <scope>NUCLEOTIDE SEQUENCE [LARGE SCALE GENOMIC DNA]</scope>
    <source>
        <tissue evidence="2">Leaf</tissue>
    </source>
</reference>
<dbReference type="Pfam" id="PF07727">
    <property type="entry name" value="RVT_2"/>
    <property type="match status" value="1"/>
</dbReference>
<evidence type="ECO:0000259" key="1">
    <source>
        <dbReference type="Pfam" id="PF07727"/>
    </source>
</evidence>
<feature type="domain" description="Reverse transcriptase Ty1/copia-type" evidence="1">
    <location>
        <begin position="1"/>
        <end position="55"/>
    </location>
</feature>
<organism evidence="2 3">
    <name type="scientific">Cardamine amara subsp. amara</name>
    <dbReference type="NCBI Taxonomy" id="228776"/>
    <lineage>
        <taxon>Eukaryota</taxon>
        <taxon>Viridiplantae</taxon>
        <taxon>Streptophyta</taxon>
        <taxon>Embryophyta</taxon>
        <taxon>Tracheophyta</taxon>
        <taxon>Spermatophyta</taxon>
        <taxon>Magnoliopsida</taxon>
        <taxon>eudicotyledons</taxon>
        <taxon>Gunneridae</taxon>
        <taxon>Pentapetalae</taxon>
        <taxon>rosids</taxon>
        <taxon>malvids</taxon>
        <taxon>Brassicales</taxon>
        <taxon>Brassicaceae</taxon>
        <taxon>Cardamineae</taxon>
        <taxon>Cardamine</taxon>
    </lineage>
</organism>
<dbReference type="InterPro" id="IPR013103">
    <property type="entry name" value="RVT_2"/>
</dbReference>
<evidence type="ECO:0000313" key="3">
    <source>
        <dbReference type="Proteomes" id="UP001558713"/>
    </source>
</evidence>